<gene>
    <name evidence="1" type="ORF">DILT_LOCUS15335</name>
</gene>
<dbReference type="Proteomes" id="UP000281553">
    <property type="component" value="Unassembled WGS sequence"/>
</dbReference>
<evidence type="ECO:0000313" key="1">
    <source>
        <dbReference type="EMBL" id="VDN29254.1"/>
    </source>
</evidence>
<dbReference type="EMBL" id="UYRU01078533">
    <property type="protein sequence ID" value="VDN29254.1"/>
    <property type="molecule type" value="Genomic_DNA"/>
</dbReference>
<protein>
    <recommendedName>
        <fullName evidence="3">Reverse transcriptase domain-containing protein</fullName>
    </recommendedName>
</protein>
<organism evidence="1 2">
    <name type="scientific">Dibothriocephalus latus</name>
    <name type="common">Fish tapeworm</name>
    <name type="synonym">Diphyllobothrium latum</name>
    <dbReference type="NCBI Taxonomy" id="60516"/>
    <lineage>
        <taxon>Eukaryota</taxon>
        <taxon>Metazoa</taxon>
        <taxon>Spiralia</taxon>
        <taxon>Lophotrochozoa</taxon>
        <taxon>Platyhelminthes</taxon>
        <taxon>Cestoda</taxon>
        <taxon>Eucestoda</taxon>
        <taxon>Diphyllobothriidea</taxon>
        <taxon>Diphyllobothriidae</taxon>
        <taxon>Dibothriocephalus</taxon>
    </lineage>
</organism>
<accession>A0A3P7MIB9</accession>
<dbReference type="OrthoDB" id="6235120at2759"/>
<name>A0A3P7MIB9_DIBLA</name>
<proteinExistence type="predicted"/>
<sequence>MILKQLTAKSAREYWNQYWVEIETSRGQASNVGDTQKCYELIPQTSCKLSSLSDSVRDVNCGFIADNATKVERWREHFRDFDLQPSSPLLPSTAEPPLSLTYPVSCDPPSEGEIVDVFKSLCNNKALGEDGMPTEVYKSCVDTLCYCSSQTIPACA</sequence>
<reference evidence="1 2" key="1">
    <citation type="submission" date="2018-11" db="EMBL/GenBank/DDBJ databases">
        <authorList>
            <consortium name="Pathogen Informatics"/>
        </authorList>
    </citation>
    <scope>NUCLEOTIDE SEQUENCE [LARGE SCALE GENOMIC DNA]</scope>
</reference>
<evidence type="ECO:0008006" key="3">
    <source>
        <dbReference type="Google" id="ProtNLM"/>
    </source>
</evidence>
<evidence type="ECO:0000313" key="2">
    <source>
        <dbReference type="Proteomes" id="UP000281553"/>
    </source>
</evidence>
<dbReference type="AlphaFoldDB" id="A0A3P7MIB9"/>
<keyword evidence="2" id="KW-1185">Reference proteome</keyword>